<dbReference type="RefSeq" id="XP_007397078.1">
    <property type="nucleotide sequence ID" value="XM_007397016.1"/>
</dbReference>
<reference evidence="2 3" key="1">
    <citation type="journal article" date="2012" name="BMC Genomics">
        <title>Comparative genomics of the white-rot fungi, Phanerochaete carnosa and P. chrysosporium, to elucidate the genetic basis of the distinct wood types they colonize.</title>
        <authorList>
            <person name="Suzuki H."/>
            <person name="MacDonald J."/>
            <person name="Syed K."/>
            <person name="Salamov A."/>
            <person name="Hori C."/>
            <person name="Aerts A."/>
            <person name="Henrissat B."/>
            <person name="Wiebenga A."/>
            <person name="vanKuyk P.A."/>
            <person name="Barry K."/>
            <person name="Lindquist E."/>
            <person name="LaButti K."/>
            <person name="Lapidus A."/>
            <person name="Lucas S."/>
            <person name="Coutinho P."/>
            <person name="Gong Y."/>
            <person name="Samejima M."/>
            <person name="Mahadevan R."/>
            <person name="Abou-Zaid M."/>
            <person name="de Vries R.P."/>
            <person name="Igarashi K."/>
            <person name="Yadav J.S."/>
            <person name="Grigoriev I.V."/>
            <person name="Master E.R."/>
        </authorList>
    </citation>
    <scope>NUCLEOTIDE SEQUENCE [LARGE SCALE GENOMIC DNA]</scope>
    <source>
        <strain evidence="2 3">HHB-10118-sp</strain>
    </source>
</reference>
<evidence type="ECO:0000256" key="1">
    <source>
        <dbReference type="SAM" id="MobiDB-lite"/>
    </source>
</evidence>
<protein>
    <submittedName>
        <fullName evidence="2">Uncharacterized protein</fullName>
    </submittedName>
</protein>
<dbReference type="EMBL" id="JH930473">
    <property type="protein sequence ID" value="EKM54384.1"/>
    <property type="molecule type" value="Genomic_DNA"/>
</dbReference>
<dbReference type="InParanoid" id="K5W609"/>
<proteinExistence type="predicted"/>
<organism evidence="2 3">
    <name type="scientific">Phanerochaete carnosa (strain HHB-10118-sp)</name>
    <name type="common">White-rot fungus</name>
    <name type="synonym">Peniophora carnosa</name>
    <dbReference type="NCBI Taxonomy" id="650164"/>
    <lineage>
        <taxon>Eukaryota</taxon>
        <taxon>Fungi</taxon>
        <taxon>Dikarya</taxon>
        <taxon>Basidiomycota</taxon>
        <taxon>Agaricomycotina</taxon>
        <taxon>Agaricomycetes</taxon>
        <taxon>Polyporales</taxon>
        <taxon>Phanerochaetaceae</taxon>
        <taxon>Phanerochaete</taxon>
    </lineage>
</organism>
<name>K5W609_PHACS</name>
<dbReference type="OrthoDB" id="2804698at2759"/>
<dbReference type="Proteomes" id="UP000008370">
    <property type="component" value="Unassembled WGS sequence"/>
</dbReference>
<feature type="compositionally biased region" description="Basic and acidic residues" evidence="1">
    <location>
        <begin position="1"/>
        <end position="12"/>
    </location>
</feature>
<feature type="compositionally biased region" description="Polar residues" evidence="1">
    <location>
        <begin position="131"/>
        <end position="140"/>
    </location>
</feature>
<dbReference type="GeneID" id="18917047"/>
<feature type="compositionally biased region" description="Polar residues" evidence="1">
    <location>
        <begin position="64"/>
        <end position="78"/>
    </location>
</feature>
<dbReference type="KEGG" id="pco:PHACADRAFT_258192"/>
<evidence type="ECO:0000313" key="3">
    <source>
        <dbReference type="Proteomes" id="UP000008370"/>
    </source>
</evidence>
<feature type="compositionally biased region" description="Low complexity" evidence="1">
    <location>
        <begin position="302"/>
        <end position="312"/>
    </location>
</feature>
<sequence length="336" mass="35878">MSKPLKKTDKGNRTITDFFARRSSMCTPSSSQLALSQPSLSQPTPAKKPGFKPGIKQTTKKKTIPSTQDKGAISISSSGRDDPILVSAKTKRSHASVSDDTSDSVAVISAPSKSNATVPTRAPAAPKHTNSRSTQSSAKTTIKRRAQPTAAIEASSSTAKLPPRRKRKLDWSDTSDEEMFRPDPNAMNAALTRAPVPRVVPSPPKLTEGRTHADIPSSPSAFSTSSKRRRLSSHDLPAIYHASGEEADVEEVPSSLSDEQELVLPKSALRGAETTKKNVDKWCLEVSAESSGHERSPPPSDCPSTSPVSSSPTHEIVPFPAEGPLDVEIDIDVDMA</sequence>
<feature type="region of interest" description="Disordered" evidence="1">
    <location>
        <begin position="1"/>
        <end position="259"/>
    </location>
</feature>
<feature type="compositionally biased region" description="Low complexity" evidence="1">
    <location>
        <begin position="95"/>
        <end position="110"/>
    </location>
</feature>
<feature type="non-terminal residue" evidence="2">
    <location>
        <position position="336"/>
    </location>
</feature>
<dbReference type="AlphaFoldDB" id="K5W609"/>
<dbReference type="HOGENOM" id="CLU_827830_0_0_1"/>
<gene>
    <name evidence="2" type="ORF">PHACADRAFT_258192</name>
</gene>
<evidence type="ECO:0000313" key="2">
    <source>
        <dbReference type="EMBL" id="EKM54384.1"/>
    </source>
</evidence>
<feature type="region of interest" description="Disordered" evidence="1">
    <location>
        <begin position="287"/>
        <end position="325"/>
    </location>
</feature>
<accession>K5W609</accession>
<feature type="compositionally biased region" description="Low complexity" evidence="1">
    <location>
        <begin position="28"/>
        <end position="43"/>
    </location>
</feature>
<keyword evidence="3" id="KW-1185">Reference proteome</keyword>